<gene>
    <name evidence="2" type="ORF">SISSUDRAFT_978631</name>
</gene>
<organism evidence="2 3">
    <name type="scientific">Sistotremastrum suecicum HHB10207 ss-3</name>
    <dbReference type="NCBI Taxonomy" id="1314776"/>
    <lineage>
        <taxon>Eukaryota</taxon>
        <taxon>Fungi</taxon>
        <taxon>Dikarya</taxon>
        <taxon>Basidiomycota</taxon>
        <taxon>Agaricomycotina</taxon>
        <taxon>Agaricomycetes</taxon>
        <taxon>Sistotremastrales</taxon>
        <taxon>Sistotremastraceae</taxon>
        <taxon>Sistotremastrum</taxon>
    </lineage>
</organism>
<dbReference type="PROSITE" id="PS50006">
    <property type="entry name" value="FHA_DOMAIN"/>
    <property type="match status" value="1"/>
</dbReference>
<dbReference type="OrthoDB" id="6288785at2759"/>
<name>A0A166I0S5_9AGAM</name>
<evidence type="ECO:0000259" key="1">
    <source>
        <dbReference type="PROSITE" id="PS50006"/>
    </source>
</evidence>
<evidence type="ECO:0000313" key="3">
    <source>
        <dbReference type="Proteomes" id="UP000076798"/>
    </source>
</evidence>
<dbReference type="EMBL" id="KV428008">
    <property type="protein sequence ID" value="KZT43269.1"/>
    <property type="molecule type" value="Genomic_DNA"/>
</dbReference>
<dbReference type="Gene3D" id="2.60.200.20">
    <property type="match status" value="1"/>
</dbReference>
<evidence type="ECO:0000313" key="2">
    <source>
        <dbReference type="EMBL" id="KZT43269.1"/>
    </source>
</evidence>
<dbReference type="InterPro" id="IPR008984">
    <property type="entry name" value="SMAD_FHA_dom_sf"/>
</dbReference>
<sequence length="164" mass="18767">MDTATVVGRYGTLKLMSNKNENEVIATFPIDDEEVTFGRGQDCSVRLYYSTVSEIHSKIIFEDKKVRNSVETFILPSSNHGADVTIPLTNGTNLEIHKKKFQFWYPPKEHRQPYIFTTPAAQTRRRSMRLSMIHAAQIFTPSVPKIWTPAAQIERLRSPIRSQG</sequence>
<dbReference type="STRING" id="1314776.A0A166I0S5"/>
<reference evidence="2 3" key="1">
    <citation type="journal article" date="2016" name="Mol. Biol. Evol.">
        <title>Comparative Genomics of Early-Diverging Mushroom-Forming Fungi Provides Insights into the Origins of Lignocellulose Decay Capabilities.</title>
        <authorList>
            <person name="Nagy L.G."/>
            <person name="Riley R."/>
            <person name="Tritt A."/>
            <person name="Adam C."/>
            <person name="Daum C."/>
            <person name="Floudas D."/>
            <person name="Sun H."/>
            <person name="Yadav J.S."/>
            <person name="Pangilinan J."/>
            <person name="Larsson K.H."/>
            <person name="Matsuura K."/>
            <person name="Barry K."/>
            <person name="Labutti K."/>
            <person name="Kuo R."/>
            <person name="Ohm R.A."/>
            <person name="Bhattacharya S.S."/>
            <person name="Shirouzu T."/>
            <person name="Yoshinaga Y."/>
            <person name="Martin F.M."/>
            <person name="Grigoriev I.V."/>
            <person name="Hibbett D.S."/>
        </authorList>
    </citation>
    <scope>NUCLEOTIDE SEQUENCE [LARGE SCALE GENOMIC DNA]</scope>
    <source>
        <strain evidence="2 3">HHB10207 ss-3</strain>
    </source>
</reference>
<dbReference type="SUPFAM" id="SSF49879">
    <property type="entry name" value="SMAD/FHA domain"/>
    <property type="match status" value="1"/>
</dbReference>
<proteinExistence type="predicted"/>
<keyword evidence="3" id="KW-1185">Reference proteome</keyword>
<feature type="non-terminal residue" evidence="2">
    <location>
        <position position="164"/>
    </location>
</feature>
<feature type="domain" description="FHA" evidence="1">
    <location>
        <begin position="35"/>
        <end position="85"/>
    </location>
</feature>
<dbReference type="AlphaFoldDB" id="A0A166I0S5"/>
<protein>
    <recommendedName>
        <fullName evidence="1">FHA domain-containing protein</fullName>
    </recommendedName>
</protein>
<accession>A0A166I0S5</accession>
<dbReference type="InterPro" id="IPR000253">
    <property type="entry name" value="FHA_dom"/>
</dbReference>
<dbReference type="Proteomes" id="UP000076798">
    <property type="component" value="Unassembled WGS sequence"/>
</dbReference>